<feature type="non-terminal residue" evidence="1">
    <location>
        <position position="1"/>
    </location>
</feature>
<dbReference type="EMBL" id="OOIL02000110">
    <property type="protein sequence ID" value="VFQ60214.1"/>
    <property type="molecule type" value="Genomic_DNA"/>
</dbReference>
<evidence type="ECO:0000313" key="2">
    <source>
        <dbReference type="Proteomes" id="UP000595140"/>
    </source>
</evidence>
<reference evidence="1 2" key="1">
    <citation type="submission" date="2018-04" db="EMBL/GenBank/DDBJ databases">
        <authorList>
            <person name="Vogel A."/>
        </authorList>
    </citation>
    <scope>NUCLEOTIDE SEQUENCE [LARGE SCALE GENOMIC DNA]</scope>
</reference>
<organism evidence="1 2">
    <name type="scientific">Cuscuta campestris</name>
    <dbReference type="NCBI Taxonomy" id="132261"/>
    <lineage>
        <taxon>Eukaryota</taxon>
        <taxon>Viridiplantae</taxon>
        <taxon>Streptophyta</taxon>
        <taxon>Embryophyta</taxon>
        <taxon>Tracheophyta</taxon>
        <taxon>Spermatophyta</taxon>
        <taxon>Magnoliopsida</taxon>
        <taxon>eudicotyledons</taxon>
        <taxon>Gunneridae</taxon>
        <taxon>Pentapetalae</taxon>
        <taxon>asterids</taxon>
        <taxon>lamiids</taxon>
        <taxon>Solanales</taxon>
        <taxon>Convolvulaceae</taxon>
        <taxon>Cuscuteae</taxon>
        <taxon>Cuscuta</taxon>
        <taxon>Cuscuta subgen. Grammica</taxon>
        <taxon>Cuscuta sect. Cleistogrammica</taxon>
    </lineage>
</organism>
<dbReference type="Proteomes" id="UP000595140">
    <property type="component" value="Unassembled WGS sequence"/>
</dbReference>
<evidence type="ECO:0000313" key="1">
    <source>
        <dbReference type="EMBL" id="VFQ60214.1"/>
    </source>
</evidence>
<gene>
    <name evidence="1" type="ORF">CCAM_LOCUS1990</name>
</gene>
<name>A0A484K8S1_9ASTE</name>
<accession>A0A484K8S1</accession>
<sequence length="14" mass="1448">PNKIGGETASVVYL</sequence>
<keyword evidence="2" id="KW-1185">Reference proteome</keyword>
<proteinExistence type="predicted"/>
<protein>
    <submittedName>
        <fullName evidence="1">Uncharacterized protein</fullName>
    </submittedName>
</protein>